<dbReference type="SUPFAM" id="SSF47384">
    <property type="entry name" value="Homodimeric domain of signal transducing histidine kinase"/>
    <property type="match status" value="1"/>
</dbReference>
<comment type="caution">
    <text evidence="18">The sequence shown here is derived from an EMBL/GenBank/DDBJ whole genome shotgun (WGS) entry which is preliminary data.</text>
</comment>
<evidence type="ECO:0000259" key="16">
    <source>
        <dbReference type="PROSITE" id="PS50109"/>
    </source>
</evidence>
<dbReference type="SUPFAM" id="SSF158472">
    <property type="entry name" value="HAMP domain-like"/>
    <property type="match status" value="1"/>
</dbReference>
<dbReference type="Gene3D" id="6.10.340.10">
    <property type="match status" value="1"/>
</dbReference>
<evidence type="ECO:0000256" key="9">
    <source>
        <dbReference type="ARBA" id="ARBA00022777"/>
    </source>
</evidence>
<evidence type="ECO:0000256" key="13">
    <source>
        <dbReference type="ARBA" id="ARBA00023136"/>
    </source>
</evidence>
<dbReference type="InterPro" id="IPR050398">
    <property type="entry name" value="HssS/ArlS-like"/>
</dbReference>
<keyword evidence="13 15" id="KW-0472">Membrane</keyword>
<dbReference type="InterPro" id="IPR004358">
    <property type="entry name" value="Sig_transdc_His_kin-like_C"/>
</dbReference>
<dbReference type="EMBL" id="JAUHTR010000001">
    <property type="protein sequence ID" value="MDN4523319.1"/>
    <property type="molecule type" value="Genomic_DNA"/>
</dbReference>
<organism evidence="18 19">
    <name type="scientific">Fictibacillus fluitans</name>
    <dbReference type="NCBI Taxonomy" id="3058422"/>
    <lineage>
        <taxon>Bacteria</taxon>
        <taxon>Bacillati</taxon>
        <taxon>Bacillota</taxon>
        <taxon>Bacilli</taxon>
        <taxon>Bacillales</taxon>
        <taxon>Fictibacillaceae</taxon>
        <taxon>Fictibacillus</taxon>
    </lineage>
</organism>
<evidence type="ECO:0000256" key="7">
    <source>
        <dbReference type="ARBA" id="ARBA00022692"/>
    </source>
</evidence>
<comment type="subcellular location">
    <subcellularLocation>
        <location evidence="2">Cell membrane</location>
        <topology evidence="2">Multi-pass membrane protein</topology>
    </subcellularLocation>
</comment>
<feature type="domain" description="Histidine kinase" evidence="16">
    <location>
        <begin position="134"/>
        <end position="349"/>
    </location>
</feature>
<dbReference type="InterPro" id="IPR036097">
    <property type="entry name" value="HisK_dim/P_sf"/>
</dbReference>
<dbReference type="InterPro" id="IPR003594">
    <property type="entry name" value="HATPase_dom"/>
</dbReference>
<gene>
    <name evidence="18" type="ORF">QYB97_02495</name>
</gene>
<dbReference type="CDD" id="cd00082">
    <property type="entry name" value="HisKA"/>
    <property type="match status" value="1"/>
</dbReference>
<accession>A0ABT8HRB7</accession>
<dbReference type="PANTHER" id="PTHR45528:SF8">
    <property type="entry name" value="HISTIDINE KINASE"/>
    <property type="match status" value="1"/>
</dbReference>
<evidence type="ECO:0000256" key="14">
    <source>
        <dbReference type="SAM" id="Coils"/>
    </source>
</evidence>
<keyword evidence="10" id="KW-0067">ATP-binding</keyword>
<dbReference type="SUPFAM" id="SSF55874">
    <property type="entry name" value="ATPase domain of HSP90 chaperone/DNA topoisomerase II/histidine kinase"/>
    <property type="match status" value="1"/>
</dbReference>
<keyword evidence="18" id="KW-0378">Hydrolase</keyword>
<dbReference type="SMART" id="SM00304">
    <property type="entry name" value="HAMP"/>
    <property type="match status" value="1"/>
</dbReference>
<evidence type="ECO:0000256" key="11">
    <source>
        <dbReference type="ARBA" id="ARBA00022989"/>
    </source>
</evidence>
<keyword evidence="7 15" id="KW-0812">Transmembrane</keyword>
<evidence type="ECO:0000313" key="18">
    <source>
        <dbReference type="EMBL" id="MDN4523319.1"/>
    </source>
</evidence>
<keyword evidence="14" id="KW-0175">Coiled coil</keyword>
<dbReference type="SMART" id="SM00387">
    <property type="entry name" value="HATPase_c"/>
    <property type="match status" value="1"/>
</dbReference>
<dbReference type="RefSeq" id="WP_301164368.1">
    <property type="nucleotide sequence ID" value="NZ_JAUHTR010000001.1"/>
</dbReference>
<dbReference type="InterPro" id="IPR036890">
    <property type="entry name" value="HATPase_C_sf"/>
</dbReference>
<dbReference type="InterPro" id="IPR003661">
    <property type="entry name" value="HisK_dim/P_dom"/>
</dbReference>
<evidence type="ECO:0000256" key="15">
    <source>
        <dbReference type="SAM" id="Phobius"/>
    </source>
</evidence>
<dbReference type="Gene3D" id="1.10.287.130">
    <property type="match status" value="1"/>
</dbReference>
<dbReference type="InterPro" id="IPR005467">
    <property type="entry name" value="His_kinase_dom"/>
</dbReference>
<evidence type="ECO:0000256" key="8">
    <source>
        <dbReference type="ARBA" id="ARBA00022741"/>
    </source>
</evidence>
<proteinExistence type="predicted"/>
<dbReference type="PROSITE" id="PS50885">
    <property type="entry name" value="HAMP"/>
    <property type="match status" value="1"/>
</dbReference>
<evidence type="ECO:0000256" key="3">
    <source>
        <dbReference type="ARBA" id="ARBA00012438"/>
    </source>
</evidence>
<protein>
    <recommendedName>
        <fullName evidence="3">histidine kinase</fullName>
        <ecNumber evidence="3">2.7.13.3</ecNumber>
    </recommendedName>
</protein>
<evidence type="ECO:0000256" key="10">
    <source>
        <dbReference type="ARBA" id="ARBA00022840"/>
    </source>
</evidence>
<dbReference type="Pfam" id="PF00672">
    <property type="entry name" value="HAMP"/>
    <property type="match status" value="1"/>
</dbReference>
<feature type="transmembrane region" description="Helical" evidence="15">
    <location>
        <begin position="7"/>
        <end position="25"/>
    </location>
</feature>
<evidence type="ECO:0000313" key="19">
    <source>
        <dbReference type="Proteomes" id="UP001172721"/>
    </source>
</evidence>
<dbReference type="Pfam" id="PF02518">
    <property type="entry name" value="HATPase_c"/>
    <property type="match status" value="1"/>
</dbReference>
<keyword evidence="5" id="KW-0597">Phosphoprotein</keyword>
<name>A0ABT8HRB7_9BACL</name>
<reference evidence="18" key="1">
    <citation type="submission" date="2023-07" db="EMBL/GenBank/DDBJ databases">
        <title>Fictibacillus sp. isolated from freshwater pond.</title>
        <authorList>
            <person name="Kirdat K."/>
            <person name="Bhat A."/>
            <person name="Mourya A."/>
            <person name="Yadav A."/>
        </authorList>
    </citation>
    <scope>NUCLEOTIDE SEQUENCE</scope>
    <source>
        <strain evidence="18">NE201</strain>
    </source>
</reference>
<comment type="catalytic activity">
    <reaction evidence="1">
        <text>ATP + protein L-histidine = ADP + protein N-phospho-L-histidine.</text>
        <dbReference type="EC" id="2.7.13.3"/>
    </reaction>
</comment>
<feature type="transmembrane region" description="Helical" evidence="15">
    <location>
        <begin position="45"/>
        <end position="66"/>
    </location>
</feature>
<keyword evidence="4" id="KW-1003">Cell membrane</keyword>
<evidence type="ECO:0000256" key="2">
    <source>
        <dbReference type="ARBA" id="ARBA00004651"/>
    </source>
</evidence>
<keyword evidence="19" id="KW-1185">Reference proteome</keyword>
<evidence type="ECO:0000256" key="12">
    <source>
        <dbReference type="ARBA" id="ARBA00023012"/>
    </source>
</evidence>
<feature type="domain" description="HAMP" evidence="17">
    <location>
        <begin position="67"/>
        <end position="119"/>
    </location>
</feature>
<sequence length="351" mass="40301">MNKLSVKLLLAISLSYFISLVILAVTGRLLSDFYVPGINQWRYSVIPFSMIGFSVFCFIISFLLLIRKKLRYITHITQKVQIMADENLDTVIEIRGNDELTQLSRNINGMSNRLKEKLQNERQLEQAKSELITNVSHDLRTPLTSITGYVDLLRKGKYKNAQQASEYTEIIYSKSMNLMSLINELFEYNRLSSPHIELNKSEVDIGAMIRQMCGEYVPILEKEELILQVNIEEPVIMKLDVEKMARVFDNLLDNAKKYSTKFSTITVSLQVVDTAAFFSITNNAANLKPSDMERLFDRFYRTDKSRYEETSSGLGLAIAKTIIELHQGQIRAELEEDWLTISLQLPEVIEG</sequence>
<keyword evidence="11 15" id="KW-1133">Transmembrane helix</keyword>
<keyword evidence="8" id="KW-0547">Nucleotide-binding</keyword>
<dbReference type="Gene3D" id="3.30.565.10">
    <property type="entry name" value="Histidine kinase-like ATPase, C-terminal domain"/>
    <property type="match status" value="1"/>
</dbReference>
<dbReference type="CDD" id="cd06225">
    <property type="entry name" value="HAMP"/>
    <property type="match status" value="1"/>
</dbReference>
<dbReference type="Proteomes" id="UP001172721">
    <property type="component" value="Unassembled WGS sequence"/>
</dbReference>
<evidence type="ECO:0000256" key="6">
    <source>
        <dbReference type="ARBA" id="ARBA00022679"/>
    </source>
</evidence>
<dbReference type="GO" id="GO:0016787">
    <property type="term" value="F:hydrolase activity"/>
    <property type="evidence" value="ECO:0007669"/>
    <property type="project" value="UniProtKB-KW"/>
</dbReference>
<evidence type="ECO:0000256" key="1">
    <source>
        <dbReference type="ARBA" id="ARBA00000085"/>
    </source>
</evidence>
<evidence type="ECO:0000256" key="5">
    <source>
        <dbReference type="ARBA" id="ARBA00022553"/>
    </source>
</evidence>
<dbReference type="PROSITE" id="PS50109">
    <property type="entry name" value="HIS_KIN"/>
    <property type="match status" value="1"/>
</dbReference>
<dbReference type="Pfam" id="PF00512">
    <property type="entry name" value="HisKA"/>
    <property type="match status" value="1"/>
</dbReference>
<keyword evidence="12" id="KW-0902">Two-component regulatory system</keyword>
<evidence type="ECO:0000259" key="17">
    <source>
        <dbReference type="PROSITE" id="PS50885"/>
    </source>
</evidence>
<dbReference type="SMART" id="SM00388">
    <property type="entry name" value="HisKA"/>
    <property type="match status" value="1"/>
</dbReference>
<keyword evidence="9 18" id="KW-0418">Kinase</keyword>
<keyword evidence="6" id="KW-0808">Transferase</keyword>
<feature type="coiled-coil region" evidence="14">
    <location>
        <begin position="100"/>
        <end position="134"/>
    </location>
</feature>
<dbReference type="PRINTS" id="PR00344">
    <property type="entry name" value="BCTRLSENSOR"/>
</dbReference>
<dbReference type="GO" id="GO:0016301">
    <property type="term" value="F:kinase activity"/>
    <property type="evidence" value="ECO:0007669"/>
    <property type="project" value="UniProtKB-KW"/>
</dbReference>
<evidence type="ECO:0000256" key="4">
    <source>
        <dbReference type="ARBA" id="ARBA00022475"/>
    </source>
</evidence>
<dbReference type="EC" id="2.7.13.3" evidence="3"/>
<dbReference type="PANTHER" id="PTHR45528">
    <property type="entry name" value="SENSOR HISTIDINE KINASE CPXA"/>
    <property type="match status" value="1"/>
</dbReference>
<dbReference type="InterPro" id="IPR003660">
    <property type="entry name" value="HAMP_dom"/>
</dbReference>